<dbReference type="AlphaFoldDB" id="A0A2T7AID2"/>
<comment type="caution">
    <text evidence="2">The sequence shown here is derived from an EMBL/GenBank/DDBJ whole genome shotgun (WGS) entry which is preliminary data.</text>
</comment>
<dbReference type="RefSeq" id="WP_075194143.1">
    <property type="nucleotide sequence ID" value="NZ_JADKNN010000030.1"/>
</dbReference>
<evidence type="ECO:0000313" key="4">
    <source>
        <dbReference type="Proteomes" id="UP000469927"/>
    </source>
</evidence>
<evidence type="ECO:0000313" key="3">
    <source>
        <dbReference type="Proteomes" id="UP000244378"/>
    </source>
</evidence>
<accession>A0A2T7AID2</accession>
<sequence length="136" mass="16013">MSDSLGYMEYDLSGLKKIKSMSKGEARDFFLDFYARRSNYEFHKAVDYDELEKILDEEVYMVLNNEPRRKGKQIFFTGNAAQAYKKDILDFIEPPVKKHDLIVPLLIVPLKDTGEIDYFISTQEDPVFEIMRLKKK</sequence>
<dbReference type="OrthoDB" id="9554374at2"/>
<reference evidence="1 4" key="2">
    <citation type="submission" date="2019-08" db="EMBL/GenBank/DDBJ databases">
        <title>Prevalence, distribution, and phylogeny of type two toxin-antitoxin genes possessed by Cronobacter species where C. sakazakii homologs follow sequence type lineages.</title>
        <authorList>
            <person name="Finkelstein S."/>
            <person name="Negrete F."/>
            <person name="Jang H."/>
            <person name="Gopinath G.R."/>
            <person name="Tall B.D."/>
        </authorList>
    </citation>
    <scope>NUCLEOTIDE SEQUENCE [LARGE SCALE GENOMIC DNA]</scope>
    <source>
        <strain evidence="1 4">MOD1_GK1257</strain>
    </source>
</reference>
<reference evidence="2 3" key="1">
    <citation type="submission" date="2016-12" db="EMBL/GenBank/DDBJ databases">
        <title>Analysis of the Molecular Diversity Among Cronobacter Species Isolated from Filth Flies Using a Pan Genomic DNA Microarray.</title>
        <authorList>
            <person name="Pava-Ripoll M."/>
            <person name="Tall B."/>
            <person name="Farber J."/>
            <person name="Fanning S."/>
            <person name="Lehner A."/>
            <person name="Stephan R."/>
            <person name="Pagotto F."/>
            <person name="Iverson C."/>
            <person name="Ziobro G."/>
            <person name="Miller A."/>
            <person name="Pearson R."/>
            <person name="Yan Q."/>
            <person name="Kim M."/>
            <person name="Jeong S."/>
            <person name="Park J."/>
            <person name="Jun S."/>
            <person name="Choi H."/>
            <person name="Chung T."/>
            <person name="Yoo Y."/>
            <person name="Park E."/>
            <person name="Hwang S."/>
            <person name="Lee B."/>
            <person name="Sathyamoorthy V."/>
            <person name="Carter L."/>
            <person name="Mammel M."/>
            <person name="Jackson S."/>
            <person name="Kothary M."/>
            <person name="Patel I."/>
            <person name="Grim C."/>
            <person name="Gopinath G."/>
            <person name="Gangiredla J."/>
            <person name="Chase H."/>
        </authorList>
    </citation>
    <scope>NUCLEOTIDE SEQUENCE [LARGE SCALE GENOMIC DNA]</scope>
    <source>
        <strain evidence="2 3">MOD1-Md1s</strain>
    </source>
</reference>
<evidence type="ECO:0000313" key="2">
    <source>
        <dbReference type="EMBL" id="PUX07677.1"/>
    </source>
</evidence>
<dbReference type="EMBL" id="WAGD01000033">
    <property type="protein sequence ID" value="KAB0878135.1"/>
    <property type="molecule type" value="Genomic_DNA"/>
</dbReference>
<gene>
    <name evidence="2" type="ORF">AUN14_20545</name>
    <name evidence="1" type="ORF">FZI19_12285</name>
</gene>
<dbReference type="Proteomes" id="UP000469927">
    <property type="component" value="Unassembled WGS sequence"/>
</dbReference>
<keyword evidence="4" id="KW-1185">Reference proteome</keyword>
<dbReference type="EMBL" id="MSAE01000060">
    <property type="protein sequence ID" value="PUX07677.1"/>
    <property type="molecule type" value="Genomic_DNA"/>
</dbReference>
<dbReference type="Proteomes" id="UP000244378">
    <property type="component" value="Unassembled WGS sequence"/>
</dbReference>
<protein>
    <submittedName>
        <fullName evidence="2">Uncharacterized protein</fullName>
    </submittedName>
</protein>
<name>A0A2T7AID2_9ENTR</name>
<evidence type="ECO:0000313" key="1">
    <source>
        <dbReference type="EMBL" id="KAB0878135.1"/>
    </source>
</evidence>
<proteinExistence type="predicted"/>
<organism evidence="2 3">
    <name type="scientific">Cronobacter muytjensii</name>
    <dbReference type="NCBI Taxonomy" id="413501"/>
    <lineage>
        <taxon>Bacteria</taxon>
        <taxon>Pseudomonadati</taxon>
        <taxon>Pseudomonadota</taxon>
        <taxon>Gammaproteobacteria</taxon>
        <taxon>Enterobacterales</taxon>
        <taxon>Enterobacteriaceae</taxon>
        <taxon>Cronobacter</taxon>
    </lineage>
</organism>